<dbReference type="PRINTS" id="PR00411">
    <property type="entry name" value="PNDRDTASEI"/>
</dbReference>
<dbReference type="SUPFAM" id="SSF51905">
    <property type="entry name" value="FAD/NAD(P)-binding domain"/>
    <property type="match status" value="2"/>
</dbReference>
<dbReference type="AlphaFoldDB" id="A0A916S8K1"/>
<proteinExistence type="predicted"/>
<dbReference type="GO" id="GO:0050660">
    <property type="term" value="F:flavin adenine dinucleotide binding"/>
    <property type="evidence" value="ECO:0007669"/>
    <property type="project" value="TreeGrafter"/>
</dbReference>
<keyword evidence="1" id="KW-0560">Oxidoreductase</keyword>
<reference evidence="2" key="2">
    <citation type="submission" date="2020-09" db="EMBL/GenBank/DDBJ databases">
        <authorList>
            <person name="Sun Q."/>
            <person name="Zhou Y."/>
        </authorList>
    </citation>
    <scope>NUCLEOTIDE SEQUENCE</scope>
    <source>
        <strain evidence="2">CGMCC 1.12813</strain>
    </source>
</reference>
<reference evidence="2" key="1">
    <citation type="journal article" date="2014" name="Int. J. Syst. Evol. Microbiol.">
        <title>Complete genome sequence of Corynebacterium casei LMG S-19264T (=DSM 44701T), isolated from a smear-ripened cheese.</title>
        <authorList>
            <consortium name="US DOE Joint Genome Institute (JGI-PGF)"/>
            <person name="Walter F."/>
            <person name="Albersmeier A."/>
            <person name="Kalinowski J."/>
            <person name="Ruckert C."/>
        </authorList>
    </citation>
    <scope>NUCLEOTIDE SEQUENCE</scope>
    <source>
        <strain evidence="2">CGMCC 1.12813</strain>
    </source>
</reference>
<dbReference type="InterPro" id="IPR036188">
    <property type="entry name" value="FAD/NAD-bd_sf"/>
</dbReference>
<name>A0A916S8K1_9MICO</name>
<protein>
    <submittedName>
        <fullName evidence="2">Monooxygenase</fullName>
    </submittedName>
</protein>
<keyword evidence="3" id="KW-1185">Reference proteome</keyword>
<evidence type="ECO:0000256" key="1">
    <source>
        <dbReference type="ARBA" id="ARBA00023002"/>
    </source>
</evidence>
<dbReference type="PRINTS" id="PR00368">
    <property type="entry name" value="FADPNR"/>
</dbReference>
<comment type="caution">
    <text evidence="2">The sequence shown here is derived from an EMBL/GenBank/DDBJ whole genome shotgun (WGS) entry which is preliminary data.</text>
</comment>
<dbReference type="RefSeq" id="WP_188508693.1">
    <property type="nucleotide sequence ID" value="NZ_BMGB01000001.1"/>
</dbReference>
<dbReference type="Pfam" id="PF13738">
    <property type="entry name" value="Pyr_redox_3"/>
    <property type="match status" value="1"/>
</dbReference>
<accession>A0A916S8K1</accession>
<dbReference type="GO" id="GO:0004497">
    <property type="term" value="F:monooxygenase activity"/>
    <property type="evidence" value="ECO:0007669"/>
    <property type="project" value="UniProtKB-KW"/>
</dbReference>
<evidence type="ECO:0000313" key="3">
    <source>
        <dbReference type="Proteomes" id="UP000606922"/>
    </source>
</evidence>
<dbReference type="EMBL" id="BMGB01000001">
    <property type="protein sequence ID" value="GGA89432.1"/>
    <property type="molecule type" value="Genomic_DNA"/>
</dbReference>
<dbReference type="Proteomes" id="UP000606922">
    <property type="component" value="Unassembled WGS sequence"/>
</dbReference>
<dbReference type="Gene3D" id="3.50.50.60">
    <property type="entry name" value="FAD/NAD(P)-binding domain"/>
    <property type="match status" value="1"/>
</dbReference>
<dbReference type="PANTHER" id="PTHR43539:SF78">
    <property type="entry name" value="FLAVIN-CONTAINING MONOOXYGENASE"/>
    <property type="match status" value="1"/>
</dbReference>
<sequence length="401" mass="42349">MSNDARALPDTSPAVVVGAGPAGLAVAAELGRVGIHAVVLESKGEVGSSWANHYDRLHLHTARWLSGLPGCPIPRSNGRWVARDDFRAYLREYVERQNLDVRLGTPVTSVDRLAEGLWRIGCGVGTIVTPLVIIATGYNNTPALPDWPGRESFEGRLLHSSEYRNPAALDASSVLVIGPGNSGAEIAADLAGAGRRVWLAVRTPPNIVRRQVLGVPSQLLAISMSPFPPSMGDRVGRVVQRLSVGDLTRYGLPPSPLGVASRVLQDDVQPLLDVGLIDAVRSGAVKVVAAVESFEGNTVSLVDGEVLRPEAVVVATGYRRGLEPLVGHLGVLAPGGRPTINADQQAPGLDGLYFLGYSNPLTGNLRQLGIDARLIARRVGKRDTVAPRVVRATVPRAAGTA</sequence>
<gene>
    <name evidence="2" type="ORF">GCM10010979_00210</name>
</gene>
<evidence type="ECO:0000313" key="2">
    <source>
        <dbReference type="EMBL" id="GGA89432.1"/>
    </source>
</evidence>
<dbReference type="GO" id="GO:0005829">
    <property type="term" value="C:cytosol"/>
    <property type="evidence" value="ECO:0007669"/>
    <property type="project" value="TreeGrafter"/>
</dbReference>
<keyword evidence="2" id="KW-0503">Monooxygenase</keyword>
<dbReference type="InterPro" id="IPR050982">
    <property type="entry name" value="Auxin_biosynth/cation_transpt"/>
</dbReference>
<organism evidence="2 3">
    <name type="scientific">Conyzicola nivalis</name>
    <dbReference type="NCBI Taxonomy" id="1477021"/>
    <lineage>
        <taxon>Bacteria</taxon>
        <taxon>Bacillati</taxon>
        <taxon>Actinomycetota</taxon>
        <taxon>Actinomycetes</taxon>
        <taxon>Micrococcales</taxon>
        <taxon>Microbacteriaceae</taxon>
        <taxon>Conyzicola</taxon>
    </lineage>
</organism>
<dbReference type="PANTHER" id="PTHR43539">
    <property type="entry name" value="FLAVIN-BINDING MONOOXYGENASE-LIKE PROTEIN (AFU_ORTHOLOGUE AFUA_4G09220)"/>
    <property type="match status" value="1"/>
</dbReference>